<dbReference type="InterPro" id="IPR025962">
    <property type="entry name" value="SdpI/YhfL"/>
</dbReference>
<feature type="transmembrane region" description="Helical" evidence="1">
    <location>
        <begin position="161"/>
        <end position="179"/>
    </location>
</feature>
<dbReference type="GO" id="GO:0009636">
    <property type="term" value="P:response to toxic substance"/>
    <property type="evidence" value="ECO:0007669"/>
    <property type="project" value="TreeGrafter"/>
</dbReference>
<keyword evidence="1" id="KW-0472">Membrane</keyword>
<dbReference type="InterPro" id="IPR026272">
    <property type="entry name" value="SdpI"/>
</dbReference>
<sequence>MGKRFVIGLLALCLFSFCVQLALYPSLPETVPIHWNAAGEVDGWAGKPAVLLLGLLPFGLTVLFAALPKIDPKKESYRKHMKVYRPLSALFVLFFIGMVWLVMLSALEFKLPVGGLISAGIGLIFIFIGNYMPRIRPNYTFGIRLPWTLANETVWYKTHRVGGALLMAAGILMGVSGFLPGIAAFAGVAALLAVVIGSSVYAWVIYKREVRQNGKPEE</sequence>
<name>A0A9D1DW85_9FIRM</name>
<feature type="transmembrane region" description="Helical" evidence="1">
    <location>
        <begin position="113"/>
        <end position="132"/>
    </location>
</feature>
<dbReference type="Pfam" id="PF13630">
    <property type="entry name" value="SdpI"/>
    <property type="match status" value="1"/>
</dbReference>
<feature type="domain" description="DUF1648" evidence="2">
    <location>
        <begin position="12"/>
        <end position="54"/>
    </location>
</feature>
<dbReference type="Pfam" id="PF07853">
    <property type="entry name" value="DUF1648"/>
    <property type="match status" value="1"/>
</dbReference>
<reference evidence="3" key="2">
    <citation type="journal article" date="2021" name="PeerJ">
        <title>Extensive microbial diversity within the chicken gut microbiome revealed by metagenomics and culture.</title>
        <authorList>
            <person name="Gilroy R."/>
            <person name="Ravi A."/>
            <person name="Getino M."/>
            <person name="Pursley I."/>
            <person name="Horton D.L."/>
            <person name="Alikhan N.F."/>
            <person name="Baker D."/>
            <person name="Gharbi K."/>
            <person name="Hall N."/>
            <person name="Watson M."/>
            <person name="Adriaenssens E.M."/>
            <person name="Foster-Nyarko E."/>
            <person name="Jarju S."/>
            <person name="Secka A."/>
            <person name="Antonio M."/>
            <person name="Oren A."/>
            <person name="Chaudhuri R.R."/>
            <person name="La Ragione R."/>
            <person name="Hildebrand F."/>
            <person name="Pallen M.J."/>
        </authorList>
    </citation>
    <scope>NUCLEOTIDE SEQUENCE</scope>
    <source>
        <strain evidence="3">CHK189-12415</strain>
    </source>
</reference>
<dbReference type="PIRSF" id="PIRSF038959">
    <property type="entry name" value="SdpI"/>
    <property type="match status" value="1"/>
</dbReference>
<evidence type="ECO:0000313" key="3">
    <source>
        <dbReference type="EMBL" id="HIR60048.1"/>
    </source>
</evidence>
<evidence type="ECO:0000256" key="1">
    <source>
        <dbReference type="SAM" id="Phobius"/>
    </source>
</evidence>
<comment type="caution">
    <text evidence="3">The sequence shown here is derived from an EMBL/GenBank/DDBJ whole genome shotgun (WGS) entry which is preliminary data.</text>
</comment>
<dbReference type="InterPro" id="IPR012867">
    <property type="entry name" value="DUF1648"/>
</dbReference>
<protein>
    <submittedName>
        <fullName evidence="3">SdpI family protein</fullName>
    </submittedName>
</protein>
<evidence type="ECO:0000259" key="2">
    <source>
        <dbReference type="Pfam" id="PF07853"/>
    </source>
</evidence>
<feature type="transmembrane region" description="Helical" evidence="1">
    <location>
        <begin position="185"/>
        <end position="206"/>
    </location>
</feature>
<feature type="transmembrane region" description="Helical" evidence="1">
    <location>
        <begin position="87"/>
        <end position="107"/>
    </location>
</feature>
<dbReference type="EMBL" id="DVHA01000016">
    <property type="protein sequence ID" value="HIR60048.1"/>
    <property type="molecule type" value="Genomic_DNA"/>
</dbReference>
<dbReference type="Proteomes" id="UP000824241">
    <property type="component" value="Unassembled WGS sequence"/>
</dbReference>
<keyword evidence="1" id="KW-0812">Transmembrane</keyword>
<feature type="transmembrane region" description="Helical" evidence="1">
    <location>
        <begin position="44"/>
        <end position="67"/>
    </location>
</feature>
<dbReference type="PANTHER" id="PTHR37810">
    <property type="entry name" value="IMMUNITY PROTEIN SDPI"/>
    <property type="match status" value="1"/>
</dbReference>
<evidence type="ECO:0000313" key="4">
    <source>
        <dbReference type="Proteomes" id="UP000824241"/>
    </source>
</evidence>
<reference evidence="3" key="1">
    <citation type="submission" date="2020-10" db="EMBL/GenBank/DDBJ databases">
        <authorList>
            <person name="Gilroy R."/>
        </authorList>
    </citation>
    <scope>NUCLEOTIDE SEQUENCE</scope>
    <source>
        <strain evidence="3">CHK189-12415</strain>
    </source>
</reference>
<keyword evidence="1" id="KW-1133">Transmembrane helix</keyword>
<proteinExistence type="predicted"/>
<dbReference type="AlphaFoldDB" id="A0A9D1DW85"/>
<accession>A0A9D1DW85</accession>
<gene>
    <name evidence="3" type="ORF">IAB37_00505</name>
</gene>
<organism evidence="3 4">
    <name type="scientific">Candidatus Faecivivens stercoravium</name>
    <dbReference type="NCBI Taxonomy" id="2840803"/>
    <lineage>
        <taxon>Bacteria</taxon>
        <taxon>Bacillati</taxon>
        <taxon>Bacillota</taxon>
        <taxon>Clostridia</taxon>
        <taxon>Eubacteriales</taxon>
        <taxon>Oscillospiraceae</taxon>
        <taxon>Oscillospiraceae incertae sedis</taxon>
        <taxon>Candidatus Faecivivens</taxon>
    </lineage>
</organism>
<dbReference type="PANTHER" id="PTHR37810:SF5">
    <property type="entry name" value="IMMUNITY PROTEIN SDPI"/>
    <property type="match status" value="1"/>
</dbReference>